<name>A0A154BQK8_ANASB</name>
<evidence type="ECO:0000313" key="2">
    <source>
        <dbReference type="EMBL" id="KYZ76247.1"/>
    </source>
</evidence>
<organism evidence="2 3">
    <name type="scientific">Anaerosporomusa subterranea</name>
    <dbReference type="NCBI Taxonomy" id="1794912"/>
    <lineage>
        <taxon>Bacteria</taxon>
        <taxon>Bacillati</taxon>
        <taxon>Bacillota</taxon>
        <taxon>Negativicutes</taxon>
        <taxon>Acetonemataceae</taxon>
        <taxon>Anaerosporomusa</taxon>
    </lineage>
</organism>
<evidence type="ECO:0000256" key="1">
    <source>
        <dbReference type="SAM" id="MobiDB-lite"/>
    </source>
</evidence>
<dbReference type="STRING" id="1794912.AXX12_07350"/>
<protein>
    <recommendedName>
        <fullName evidence="4">FeoB-associated Cys-rich membrane protein</fullName>
    </recommendedName>
</protein>
<proteinExistence type="predicted"/>
<dbReference type="AlphaFoldDB" id="A0A154BQK8"/>
<accession>A0A154BQK8</accession>
<keyword evidence="3" id="KW-1185">Reference proteome</keyword>
<dbReference type="Pfam" id="PF12669">
    <property type="entry name" value="FeoB_associated"/>
    <property type="match status" value="1"/>
</dbReference>
<feature type="compositionally biased region" description="Polar residues" evidence="1">
    <location>
        <begin position="47"/>
        <end position="59"/>
    </location>
</feature>
<feature type="region of interest" description="Disordered" evidence="1">
    <location>
        <begin position="36"/>
        <end position="59"/>
    </location>
</feature>
<evidence type="ECO:0000313" key="3">
    <source>
        <dbReference type="Proteomes" id="UP000076268"/>
    </source>
</evidence>
<gene>
    <name evidence="2" type="ORF">AXX12_07350</name>
</gene>
<reference evidence="2 3" key="1">
    <citation type="submission" date="2016-02" db="EMBL/GenBank/DDBJ databases">
        <title>Anaerosporomusa subterraneum gen. nov., sp. nov., a spore-forming obligate anaerobe isolated from saprolite.</title>
        <authorList>
            <person name="Choi J.K."/>
            <person name="Shah M."/>
            <person name="Yee N."/>
        </authorList>
    </citation>
    <scope>NUCLEOTIDE SEQUENCE [LARGE SCALE GENOMIC DNA]</scope>
    <source>
        <strain evidence="2 3">RU4</strain>
    </source>
</reference>
<evidence type="ECO:0008006" key="4">
    <source>
        <dbReference type="Google" id="ProtNLM"/>
    </source>
</evidence>
<sequence length="59" mass="6282">MTFDNIILVLVGVGCAWYLARKVRNVMKGETGCSSCSGCPSAKNGCCGTQPTQQSEPKR</sequence>
<dbReference type="Proteomes" id="UP000076268">
    <property type="component" value="Unassembled WGS sequence"/>
</dbReference>
<dbReference type="RefSeq" id="WP_066241369.1">
    <property type="nucleotide sequence ID" value="NZ_LSGP01000017.1"/>
</dbReference>
<comment type="caution">
    <text evidence="2">The sequence shown here is derived from an EMBL/GenBank/DDBJ whole genome shotgun (WGS) entry which is preliminary data.</text>
</comment>
<dbReference type="EMBL" id="LSGP01000017">
    <property type="protein sequence ID" value="KYZ76247.1"/>
    <property type="molecule type" value="Genomic_DNA"/>
</dbReference>